<dbReference type="GO" id="GO:0016491">
    <property type="term" value="F:oxidoreductase activity"/>
    <property type="evidence" value="ECO:0007669"/>
    <property type="project" value="UniProtKB-KW"/>
</dbReference>
<dbReference type="PANTHER" id="PTHR43180:SF33">
    <property type="entry name" value="15-HYDROXYPROSTAGLANDIN DEHYDROGENASE [NAD(+)]-LIKE"/>
    <property type="match status" value="1"/>
</dbReference>
<keyword evidence="2" id="KW-0560">Oxidoreductase</keyword>
<dbReference type="AlphaFoldDB" id="A0A1J7J404"/>
<dbReference type="STRING" id="1408157.A0A1J7J404"/>
<evidence type="ECO:0000313" key="4">
    <source>
        <dbReference type="Proteomes" id="UP000182658"/>
    </source>
</evidence>
<comment type="similarity">
    <text evidence="1">Belongs to the short-chain dehydrogenases/reductases (SDR) family.</text>
</comment>
<dbReference type="Pfam" id="PF00106">
    <property type="entry name" value="adh_short"/>
    <property type="match status" value="1"/>
</dbReference>
<dbReference type="PANTHER" id="PTHR43180">
    <property type="entry name" value="3-OXOACYL-(ACYL-CARRIER-PROTEIN) REDUCTASE (AFU_ORTHOLOGUE AFUA_6G11210)"/>
    <property type="match status" value="1"/>
</dbReference>
<dbReference type="Proteomes" id="UP000182658">
    <property type="component" value="Unassembled WGS sequence"/>
</dbReference>
<evidence type="ECO:0000256" key="1">
    <source>
        <dbReference type="ARBA" id="ARBA00006484"/>
    </source>
</evidence>
<sequence>MTTITIPQNAFDALKGKTVIITGGRSGIGEATVHLLAQHGANVVYGDIGPGSFDHANVHFKQTDVTKFSHLQELFKFTHDKFGPVDIVLANAGIHEEEDWNDEAWLDSPRGTKMVDVNYTGVVYTLKQALLSFKRSGKRGSVVITGSASSYLDSSPVCIYGGTKHGVLGLMRSTKTVMGPVARINVIAPWMVKTGLPGEGILKMWGDLPLNTAEGVAKAILYAAVEESFHGKGFWVGGDGIIECEDAIERLRPEWLTSEQSDGVQQGWERLSKPRIMTFNK</sequence>
<dbReference type="InParanoid" id="A0A1J7J404"/>
<reference evidence="3 4" key="1">
    <citation type="submission" date="2016-10" db="EMBL/GenBank/DDBJ databases">
        <title>Draft genome sequence of Coniochaeta ligniaria NRRL30616, a lignocellulolytic fungus for bioabatement of inhibitors in plant biomass hydrolysates.</title>
        <authorList>
            <consortium name="DOE Joint Genome Institute"/>
            <person name="Jimenez D.J."/>
            <person name="Hector R.E."/>
            <person name="Riley R."/>
            <person name="Sun H."/>
            <person name="Grigoriev I.V."/>
            <person name="Van Elsas J.D."/>
            <person name="Nichols N.N."/>
        </authorList>
    </citation>
    <scope>NUCLEOTIDE SEQUENCE [LARGE SCALE GENOMIC DNA]</scope>
    <source>
        <strain evidence="3 4">NRRL 30616</strain>
    </source>
</reference>
<protein>
    <submittedName>
        <fullName evidence="3">NAD(P)-binding protein</fullName>
    </submittedName>
</protein>
<dbReference type="PRINTS" id="PR00081">
    <property type="entry name" value="GDHRDH"/>
</dbReference>
<gene>
    <name evidence="3" type="ORF">CONLIGDRAFT_710107</name>
</gene>
<dbReference type="EMBL" id="KV875093">
    <property type="protein sequence ID" value="OIW34831.1"/>
    <property type="molecule type" value="Genomic_DNA"/>
</dbReference>
<keyword evidence="4" id="KW-1185">Reference proteome</keyword>
<evidence type="ECO:0000256" key="2">
    <source>
        <dbReference type="ARBA" id="ARBA00023002"/>
    </source>
</evidence>
<evidence type="ECO:0000313" key="3">
    <source>
        <dbReference type="EMBL" id="OIW34831.1"/>
    </source>
</evidence>
<dbReference type="InterPro" id="IPR002347">
    <property type="entry name" value="SDR_fam"/>
</dbReference>
<dbReference type="Gene3D" id="3.40.50.720">
    <property type="entry name" value="NAD(P)-binding Rossmann-like Domain"/>
    <property type="match status" value="1"/>
</dbReference>
<name>A0A1J7J404_9PEZI</name>
<accession>A0A1J7J404</accession>
<dbReference type="OrthoDB" id="37659at2759"/>
<proteinExistence type="inferred from homology"/>
<organism evidence="3 4">
    <name type="scientific">Coniochaeta ligniaria NRRL 30616</name>
    <dbReference type="NCBI Taxonomy" id="1408157"/>
    <lineage>
        <taxon>Eukaryota</taxon>
        <taxon>Fungi</taxon>
        <taxon>Dikarya</taxon>
        <taxon>Ascomycota</taxon>
        <taxon>Pezizomycotina</taxon>
        <taxon>Sordariomycetes</taxon>
        <taxon>Sordariomycetidae</taxon>
        <taxon>Coniochaetales</taxon>
        <taxon>Coniochaetaceae</taxon>
        <taxon>Coniochaeta</taxon>
    </lineage>
</organism>
<dbReference type="SUPFAM" id="SSF51735">
    <property type="entry name" value="NAD(P)-binding Rossmann-fold domains"/>
    <property type="match status" value="1"/>
</dbReference>
<dbReference type="InterPro" id="IPR036291">
    <property type="entry name" value="NAD(P)-bd_dom_sf"/>
</dbReference>